<name>A0A919ANL4_9PROT</name>
<comment type="caution">
    <text evidence="1">The sequence shown here is derived from an EMBL/GenBank/DDBJ whole genome shotgun (WGS) entry which is preliminary data.</text>
</comment>
<proteinExistence type="predicted"/>
<accession>A0A919ANL4</accession>
<gene>
    <name evidence="1" type="ORF">GCM10017044_08620</name>
</gene>
<sequence length="120" mass="14005">MTKYKPDAEDRREQRIRRLGFDDPMCVICGEDYVLCLEKHHVAGRKYDDTEVPVCCNCHRKLSDNQLDYPDSNPNQDRNLLTIGYFLMGLSDLFKLLAEKLMEFGNHLIVNAHSQEQIDE</sequence>
<reference evidence="1" key="2">
    <citation type="submission" date="2020-09" db="EMBL/GenBank/DDBJ databases">
        <authorList>
            <person name="Sun Q."/>
            <person name="Kim S."/>
        </authorList>
    </citation>
    <scope>NUCLEOTIDE SEQUENCE</scope>
    <source>
        <strain evidence="1">KCTC 42590</strain>
    </source>
</reference>
<dbReference type="RefSeq" id="WP_191250311.1">
    <property type="nucleotide sequence ID" value="NZ_BNCI01000001.1"/>
</dbReference>
<dbReference type="Proteomes" id="UP000630923">
    <property type="component" value="Unassembled WGS sequence"/>
</dbReference>
<organism evidence="1 2">
    <name type="scientific">Kordiimonas sediminis</name>
    <dbReference type="NCBI Taxonomy" id="1735581"/>
    <lineage>
        <taxon>Bacteria</taxon>
        <taxon>Pseudomonadati</taxon>
        <taxon>Pseudomonadota</taxon>
        <taxon>Alphaproteobacteria</taxon>
        <taxon>Kordiimonadales</taxon>
        <taxon>Kordiimonadaceae</taxon>
        <taxon>Kordiimonas</taxon>
    </lineage>
</organism>
<keyword evidence="2" id="KW-1185">Reference proteome</keyword>
<reference evidence="1" key="1">
    <citation type="journal article" date="2014" name="Int. J. Syst. Evol. Microbiol.">
        <title>Complete genome sequence of Corynebacterium casei LMG S-19264T (=DSM 44701T), isolated from a smear-ripened cheese.</title>
        <authorList>
            <consortium name="US DOE Joint Genome Institute (JGI-PGF)"/>
            <person name="Walter F."/>
            <person name="Albersmeier A."/>
            <person name="Kalinowski J."/>
            <person name="Ruckert C."/>
        </authorList>
    </citation>
    <scope>NUCLEOTIDE SEQUENCE</scope>
    <source>
        <strain evidence="1">KCTC 42590</strain>
    </source>
</reference>
<dbReference type="AlphaFoldDB" id="A0A919ANL4"/>
<protein>
    <submittedName>
        <fullName evidence="1">Uncharacterized protein</fullName>
    </submittedName>
</protein>
<evidence type="ECO:0000313" key="1">
    <source>
        <dbReference type="EMBL" id="GHF16588.1"/>
    </source>
</evidence>
<dbReference type="EMBL" id="BNCI01000001">
    <property type="protein sequence ID" value="GHF16588.1"/>
    <property type="molecule type" value="Genomic_DNA"/>
</dbReference>
<evidence type="ECO:0000313" key="2">
    <source>
        <dbReference type="Proteomes" id="UP000630923"/>
    </source>
</evidence>